<dbReference type="Proteomes" id="UP001283361">
    <property type="component" value="Unassembled WGS sequence"/>
</dbReference>
<protein>
    <submittedName>
        <fullName evidence="2">Uncharacterized protein</fullName>
    </submittedName>
</protein>
<feature type="signal peptide" evidence="1">
    <location>
        <begin position="1"/>
        <end position="25"/>
    </location>
</feature>
<organism evidence="2 3">
    <name type="scientific">Elysia crispata</name>
    <name type="common">lettuce slug</name>
    <dbReference type="NCBI Taxonomy" id="231223"/>
    <lineage>
        <taxon>Eukaryota</taxon>
        <taxon>Metazoa</taxon>
        <taxon>Spiralia</taxon>
        <taxon>Lophotrochozoa</taxon>
        <taxon>Mollusca</taxon>
        <taxon>Gastropoda</taxon>
        <taxon>Heterobranchia</taxon>
        <taxon>Euthyneura</taxon>
        <taxon>Panpulmonata</taxon>
        <taxon>Sacoglossa</taxon>
        <taxon>Placobranchoidea</taxon>
        <taxon>Plakobranchidae</taxon>
        <taxon>Elysia</taxon>
    </lineage>
</organism>
<evidence type="ECO:0000313" key="2">
    <source>
        <dbReference type="EMBL" id="KAK3786404.1"/>
    </source>
</evidence>
<evidence type="ECO:0000313" key="3">
    <source>
        <dbReference type="Proteomes" id="UP001283361"/>
    </source>
</evidence>
<name>A0AAE1DXA2_9GAST</name>
<feature type="chain" id="PRO_5041954843" evidence="1">
    <location>
        <begin position="26"/>
        <end position="331"/>
    </location>
</feature>
<evidence type="ECO:0000256" key="1">
    <source>
        <dbReference type="SAM" id="SignalP"/>
    </source>
</evidence>
<keyword evidence="3" id="KW-1185">Reference proteome</keyword>
<dbReference type="EMBL" id="JAWDGP010001968">
    <property type="protein sequence ID" value="KAK3786404.1"/>
    <property type="molecule type" value="Genomic_DNA"/>
</dbReference>
<sequence length="331" mass="38402">MSVHFVLRAVCLAILILVWVRPDIASSSLAEEEMEASLESGTLYERIFDVGDPVLSRHRRSQPFPDSLLRLTAWYQLNGYYSTYHRDLTSFLDKLPERLTPGISVNESDVIMPTNDTCFETRNLTDATLKISATFNYVEDFLEETRPNVQVNYTGWFNRNARILRWWRRVVQKEVKDTKEEEEANKEDIQKFGRPLVLPYGKWPFPWFTWYSLSLFYFSFHSTFSEFITDLQEQLIPSASLEDNVTTIIGNLMPTNESSFKTGDIARMTDQLTDTLNYTEGLLNKTEPDVQESSIGWFNNQSSKLNELSRKLRLALTVIQKKEAENGNKDK</sequence>
<accession>A0AAE1DXA2</accession>
<comment type="caution">
    <text evidence="2">The sequence shown here is derived from an EMBL/GenBank/DDBJ whole genome shotgun (WGS) entry which is preliminary data.</text>
</comment>
<reference evidence="2" key="1">
    <citation type="journal article" date="2023" name="G3 (Bethesda)">
        <title>A reference genome for the long-term kleptoplast-retaining sea slug Elysia crispata morphotype clarki.</title>
        <authorList>
            <person name="Eastman K.E."/>
            <person name="Pendleton A.L."/>
            <person name="Shaikh M.A."/>
            <person name="Suttiyut T."/>
            <person name="Ogas R."/>
            <person name="Tomko P."/>
            <person name="Gavelis G."/>
            <person name="Widhalm J.R."/>
            <person name="Wisecaver J.H."/>
        </authorList>
    </citation>
    <scope>NUCLEOTIDE SEQUENCE</scope>
    <source>
        <strain evidence="2">ECLA1</strain>
    </source>
</reference>
<proteinExistence type="predicted"/>
<dbReference type="AlphaFoldDB" id="A0AAE1DXA2"/>
<keyword evidence="1" id="KW-0732">Signal</keyword>
<gene>
    <name evidence="2" type="ORF">RRG08_011720</name>
</gene>